<feature type="compositionally biased region" description="Polar residues" evidence="8">
    <location>
        <begin position="89"/>
        <end position="108"/>
    </location>
</feature>
<dbReference type="GO" id="GO:0005524">
    <property type="term" value="F:ATP binding"/>
    <property type="evidence" value="ECO:0007669"/>
    <property type="project" value="UniProtKB-KW"/>
</dbReference>
<dbReference type="GO" id="GO:0004674">
    <property type="term" value="F:protein serine/threonine kinase activity"/>
    <property type="evidence" value="ECO:0007669"/>
    <property type="project" value="UniProtKB-EC"/>
</dbReference>
<keyword evidence="3" id="KW-1003">Cell membrane</keyword>
<dbReference type="InterPro" id="IPR011009">
    <property type="entry name" value="Kinase-like_dom_sf"/>
</dbReference>
<dbReference type="Gene3D" id="3.30.200.20">
    <property type="entry name" value="Phosphorylase Kinase, domain 1"/>
    <property type="match status" value="1"/>
</dbReference>
<accession>A0AAW1W2N8</accession>
<keyword evidence="3" id="KW-0472">Membrane</keyword>
<feature type="region of interest" description="Disordered" evidence="8">
    <location>
        <begin position="450"/>
        <end position="474"/>
    </location>
</feature>
<protein>
    <recommendedName>
        <fullName evidence="2">non-specific serine/threonine protein kinase</fullName>
        <ecNumber evidence="2">2.7.11.1</ecNumber>
    </recommendedName>
</protein>
<evidence type="ECO:0000259" key="9">
    <source>
        <dbReference type="PROSITE" id="PS50011"/>
    </source>
</evidence>
<proteinExistence type="predicted"/>
<dbReference type="Pfam" id="PF07714">
    <property type="entry name" value="PK_Tyr_Ser-Thr"/>
    <property type="match status" value="1"/>
</dbReference>
<dbReference type="PROSITE" id="PS50011">
    <property type="entry name" value="PROTEIN_KINASE_DOM"/>
    <property type="match status" value="1"/>
</dbReference>
<dbReference type="Gene3D" id="1.10.510.10">
    <property type="entry name" value="Transferase(Phosphotransferase) domain 1"/>
    <property type="match status" value="1"/>
</dbReference>
<dbReference type="EMBL" id="JBEDUW010000007">
    <property type="protein sequence ID" value="KAK9913549.1"/>
    <property type="molecule type" value="Genomic_DNA"/>
</dbReference>
<evidence type="ECO:0000256" key="3">
    <source>
        <dbReference type="ARBA" id="ARBA00022475"/>
    </source>
</evidence>
<dbReference type="EC" id="2.7.11.1" evidence="2"/>
<evidence type="ECO:0000256" key="5">
    <source>
        <dbReference type="ARBA" id="ARBA00022741"/>
    </source>
</evidence>
<name>A0AAW1W2N8_RUBAR</name>
<feature type="compositionally biased region" description="Basic residues" evidence="8">
    <location>
        <begin position="461"/>
        <end position="474"/>
    </location>
</feature>
<keyword evidence="6" id="KW-0418">Kinase</keyword>
<dbReference type="AlphaFoldDB" id="A0AAW1W2N8"/>
<evidence type="ECO:0000256" key="7">
    <source>
        <dbReference type="ARBA" id="ARBA00022840"/>
    </source>
</evidence>
<evidence type="ECO:0000256" key="2">
    <source>
        <dbReference type="ARBA" id="ARBA00012513"/>
    </source>
</evidence>
<comment type="caution">
    <text evidence="10">The sequence shown here is derived from an EMBL/GenBank/DDBJ whole genome shotgun (WGS) entry which is preliminary data.</text>
</comment>
<evidence type="ECO:0000256" key="4">
    <source>
        <dbReference type="ARBA" id="ARBA00022679"/>
    </source>
</evidence>
<reference evidence="10 11" key="1">
    <citation type="journal article" date="2023" name="G3 (Bethesda)">
        <title>A chromosome-length genome assembly and annotation of blackberry (Rubus argutus, cv. 'Hillquist').</title>
        <authorList>
            <person name="Bruna T."/>
            <person name="Aryal R."/>
            <person name="Dudchenko O."/>
            <person name="Sargent D.J."/>
            <person name="Mead D."/>
            <person name="Buti M."/>
            <person name="Cavallini A."/>
            <person name="Hytonen T."/>
            <person name="Andres J."/>
            <person name="Pham M."/>
            <person name="Weisz D."/>
            <person name="Mascagni F."/>
            <person name="Usai G."/>
            <person name="Natali L."/>
            <person name="Bassil N."/>
            <person name="Fernandez G.E."/>
            <person name="Lomsadze A."/>
            <person name="Armour M."/>
            <person name="Olukolu B."/>
            <person name="Poorten T."/>
            <person name="Britton C."/>
            <person name="Davik J."/>
            <person name="Ashrafi H."/>
            <person name="Aiden E.L."/>
            <person name="Borodovsky M."/>
            <person name="Worthington M."/>
        </authorList>
    </citation>
    <scope>NUCLEOTIDE SEQUENCE [LARGE SCALE GENOMIC DNA]</scope>
    <source>
        <strain evidence="10">PI 553951</strain>
    </source>
</reference>
<sequence>MSGGLRTSVKGYLIAQRVSLAVDPVHENETINSNATAPQDPHPFPVVDASMDSTSYGLGICDGNIPCFPILSSAAKMASYGTRTRAESPPQNGLNSNGKVLSESVPSSPQTEDEIVQSFNLKSFQFNELKKATSNFRHDPVMGEGFSFVFKGWINEHSFTAAKPGTGMAMAIKMLNQQKTLHSHKEWLTEVNCLGRLGHPNLVKLIGYCLDDDRRLLVYEFMPKRSLDLHLFRRVSHLPTLSWNLRMKIALGAAKGLAFLHSDETKVIHGDFQTSKILLDSDYNAKVYGYGLAMEGLEGYRYRSHVLYEDQHPWYEDRVLPIAPVCEYVAPECRYQAEDHMSDMTPRSDVYSFGVVLLEMLSGRRAFDRNRPSGESDLVQLASSKVSGKRKVDQFIDARLEGKYSKAGAVKAFQLAILCVSTEPRHRPDMNEVVEILEKLKSSSDREAFGISENESGQNLHSKHPRRRINRMHN</sequence>
<dbReference type="SUPFAM" id="SSF56112">
    <property type="entry name" value="Protein kinase-like (PK-like)"/>
    <property type="match status" value="1"/>
</dbReference>
<dbReference type="InterPro" id="IPR000719">
    <property type="entry name" value="Prot_kinase_dom"/>
</dbReference>
<dbReference type="PANTHER" id="PTHR45621">
    <property type="entry name" value="OS01G0588500 PROTEIN-RELATED"/>
    <property type="match status" value="1"/>
</dbReference>
<dbReference type="InterPro" id="IPR001245">
    <property type="entry name" value="Ser-Thr/Tyr_kinase_cat_dom"/>
</dbReference>
<evidence type="ECO:0000313" key="11">
    <source>
        <dbReference type="Proteomes" id="UP001457282"/>
    </source>
</evidence>
<evidence type="ECO:0000256" key="1">
    <source>
        <dbReference type="ARBA" id="ARBA00004236"/>
    </source>
</evidence>
<dbReference type="Proteomes" id="UP001457282">
    <property type="component" value="Unassembled WGS sequence"/>
</dbReference>
<keyword evidence="7" id="KW-0067">ATP-binding</keyword>
<gene>
    <name evidence="10" type="ORF">M0R45_037362</name>
</gene>
<evidence type="ECO:0000256" key="6">
    <source>
        <dbReference type="ARBA" id="ARBA00022777"/>
    </source>
</evidence>
<keyword evidence="5" id="KW-0547">Nucleotide-binding</keyword>
<dbReference type="FunFam" id="3.30.200.20:FF:000228">
    <property type="entry name" value="Serine/threonine-protein kinase BIK1"/>
    <property type="match status" value="1"/>
</dbReference>
<feature type="region of interest" description="Disordered" evidence="8">
    <location>
        <begin position="82"/>
        <end position="108"/>
    </location>
</feature>
<dbReference type="InterPro" id="IPR050823">
    <property type="entry name" value="Plant_Ser_Thr_Prot_Kinase"/>
</dbReference>
<organism evidence="10 11">
    <name type="scientific">Rubus argutus</name>
    <name type="common">Southern blackberry</name>
    <dbReference type="NCBI Taxonomy" id="59490"/>
    <lineage>
        <taxon>Eukaryota</taxon>
        <taxon>Viridiplantae</taxon>
        <taxon>Streptophyta</taxon>
        <taxon>Embryophyta</taxon>
        <taxon>Tracheophyta</taxon>
        <taxon>Spermatophyta</taxon>
        <taxon>Magnoliopsida</taxon>
        <taxon>eudicotyledons</taxon>
        <taxon>Gunneridae</taxon>
        <taxon>Pentapetalae</taxon>
        <taxon>rosids</taxon>
        <taxon>fabids</taxon>
        <taxon>Rosales</taxon>
        <taxon>Rosaceae</taxon>
        <taxon>Rosoideae</taxon>
        <taxon>Rosoideae incertae sedis</taxon>
        <taxon>Rubus</taxon>
    </lineage>
</organism>
<comment type="subcellular location">
    <subcellularLocation>
        <location evidence="1">Cell membrane</location>
    </subcellularLocation>
</comment>
<feature type="domain" description="Protein kinase" evidence="9">
    <location>
        <begin position="136"/>
        <end position="440"/>
    </location>
</feature>
<keyword evidence="4" id="KW-0808">Transferase</keyword>
<keyword evidence="11" id="KW-1185">Reference proteome</keyword>
<evidence type="ECO:0000256" key="8">
    <source>
        <dbReference type="SAM" id="MobiDB-lite"/>
    </source>
</evidence>
<dbReference type="GO" id="GO:0005886">
    <property type="term" value="C:plasma membrane"/>
    <property type="evidence" value="ECO:0007669"/>
    <property type="project" value="UniProtKB-SubCell"/>
</dbReference>
<evidence type="ECO:0000313" key="10">
    <source>
        <dbReference type="EMBL" id="KAK9913549.1"/>
    </source>
</evidence>